<dbReference type="InterPro" id="IPR052030">
    <property type="entry name" value="Peptidase_M20/M20A_hydrolases"/>
</dbReference>
<dbReference type="Gene3D" id="3.40.630.10">
    <property type="entry name" value="Zn peptidases"/>
    <property type="match status" value="1"/>
</dbReference>
<comment type="caution">
    <text evidence="5">The sequence shown here is derived from an EMBL/GenBank/DDBJ whole genome shotgun (WGS) entry which is preliminary data.</text>
</comment>
<dbReference type="InterPro" id="IPR036264">
    <property type="entry name" value="Bact_exopeptidase_dim_dom"/>
</dbReference>
<protein>
    <recommendedName>
        <fullName evidence="2">Peptidase M20 domain-containing protein 2</fullName>
    </recommendedName>
</protein>
<evidence type="ECO:0000256" key="3">
    <source>
        <dbReference type="SAM" id="MobiDB-lite"/>
    </source>
</evidence>
<dbReference type="GO" id="GO:0016805">
    <property type="term" value="F:dipeptidase activity"/>
    <property type="evidence" value="ECO:0007669"/>
    <property type="project" value="InterPro"/>
</dbReference>
<proteinExistence type="inferred from homology"/>
<comment type="similarity">
    <text evidence="1 2">Belongs to the peptidase M20A family.</text>
</comment>
<evidence type="ECO:0000256" key="1">
    <source>
        <dbReference type="ARBA" id="ARBA00006247"/>
    </source>
</evidence>
<dbReference type="eggNOG" id="ENOG502QQPD">
    <property type="taxonomic scope" value="Eukaryota"/>
</dbReference>
<dbReference type="InterPro" id="IPR017439">
    <property type="entry name" value="Amidohydrolase"/>
</dbReference>
<dbReference type="InterPro" id="IPR002933">
    <property type="entry name" value="Peptidase_M20"/>
</dbReference>
<evidence type="ECO:0000256" key="2">
    <source>
        <dbReference type="PIRNR" id="PIRNR037226"/>
    </source>
</evidence>
<evidence type="ECO:0000313" key="5">
    <source>
        <dbReference type="EMBL" id="KGQ09076.1"/>
    </source>
</evidence>
<dbReference type="HOGENOM" id="CLU_031812_1_1_1"/>
<feature type="compositionally biased region" description="Polar residues" evidence="3">
    <location>
        <begin position="371"/>
        <end position="380"/>
    </location>
</feature>
<dbReference type="Pfam" id="PF07687">
    <property type="entry name" value="M20_dimer"/>
    <property type="match status" value="1"/>
</dbReference>
<dbReference type="InterPro" id="IPR011650">
    <property type="entry name" value="Peptidase_M20_dimer"/>
</dbReference>
<dbReference type="FunFam" id="3.30.70.360:FF:000004">
    <property type="entry name" value="Peptidase M20 domain-containing protein 2"/>
    <property type="match status" value="1"/>
</dbReference>
<dbReference type="EMBL" id="ANFO01000504">
    <property type="protein sequence ID" value="KGQ09076.1"/>
    <property type="molecule type" value="Genomic_DNA"/>
</dbReference>
<dbReference type="PANTHER" id="PTHR30575:SF4">
    <property type="entry name" value="PEPTIDASE M20 DOMAIN-CONTAINING PROTEIN 2"/>
    <property type="match status" value="1"/>
</dbReference>
<dbReference type="STRING" id="1245745.A0A0A2VMF4"/>
<dbReference type="AlphaFoldDB" id="A0A0A2VMF4"/>
<name>A0A0A2VMF4_BEABA</name>
<feature type="compositionally biased region" description="Basic and acidic residues" evidence="3">
    <location>
        <begin position="360"/>
        <end position="369"/>
    </location>
</feature>
<sequence length="462" mass="49215">MITRRGSPPHEDPCVPCCQPLLSGTNTTNTQQRHPVSPNPSPEMKIDRVPGALADIDTAVEAIGADFWPVNQHIHDNPELAWHEFIAHDTLTAFMETQPGWKVKRSCYGLKTAWIAVYDSGVPGPVVSFNAEYDSLPGIGHACGHNLIATSSVVGASAAAQIVTARKLPGKIVLYGTPAEESGGGKVKLLEAGAYKDYNVDLSLISHPSIGPTSARLGTTAISTFKVEYFGVAAHAAANPWLGINALDALVQGYNNFSMLRQQTIPGEIIQGYITHGGDATNIIHKYAAGEFTVRADSASRLETLRAQVVRCFEAGALATGARLQLTHLGAYKDNLSNGPMADAFTRYYNALGGSKDDTIATDPDKDAANGKTQASTDQGDVSYAMPSISPIYQIEGSQGPHTPGFAKSAGTRAAYARALRVAKGLAGVAVEALRDQHFLADIKSTWEQDRKKSGEAVAYNW</sequence>
<dbReference type="InterPro" id="IPR017144">
    <property type="entry name" value="Xaa-Arg_dipeptidase"/>
</dbReference>
<dbReference type="PANTHER" id="PTHR30575">
    <property type="entry name" value="PEPTIDASE M20"/>
    <property type="match status" value="1"/>
</dbReference>
<gene>
    <name evidence="5" type="ORF">BBAD15_g5608</name>
</gene>
<dbReference type="Proteomes" id="UP000030106">
    <property type="component" value="Unassembled WGS sequence"/>
</dbReference>
<evidence type="ECO:0000259" key="4">
    <source>
        <dbReference type="Pfam" id="PF07687"/>
    </source>
</evidence>
<dbReference type="CDD" id="cd05672">
    <property type="entry name" value="M20_ACY1L2-like"/>
    <property type="match status" value="1"/>
</dbReference>
<dbReference type="SUPFAM" id="SSF55031">
    <property type="entry name" value="Bacterial exopeptidase dimerisation domain"/>
    <property type="match status" value="1"/>
</dbReference>
<feature type="domain" description="Peptidase M20 dimerisation" evidence="4">
    <location>
        <begin position="221"/>
        <end position="316"/>
    </location>
</feature>
<evidence type="ECO:0000313" key="6">
    <source>
        <dbReference type="Proteomes" id="UP000030106"/>
    </source>
</evidence>
<dbReference type="SUPFAM" id="SSF53187">
    <property type="entry name" value="Zn-dependent exopeptidases"/>
    <property type="match status" value="1"/>
</dbReference>
<dbReference type="Pfam" id="PF01546">
    <property type="entry name" value="Peptidase_M20"/>
    <property type="match status" value="1"/>
</dbReference>
<reference evidence="5 6" key="1">
    <citation type="submission" date="2012-10" db="EMBL/GenBank/DDBJ databases">
        <title>Genome sequencing and analysis of entomopathogenic fungi Beauveria bassiana D1-5.</title>
        <authorList>
            <person name="Li Q."/>
            <person name="Wang L."/>
            <person name="Zhang Z."/>
            <person name="Wang Q."/>
            <person name="Ren J."/>
            <person name="Wang M."/>
            <person name="Xu W."/>
            <person name="Wang J."/>
            <person name="Lu Y."/>
            <person name="Du Q."/>
            <person name="Sun Z."/>
        </authorList>
    </citation>
    <scope>NUCLEOTIDE SEQUENCE [LARGE SCALE GENOMIC DNA]</scope>
    <source>
        <strain evidence="5 6">D1-5</strain>
    </source>
</reference>
<dbReference type="OrthoDB" id="6119954at2759"/>
<dbReference type="NCBIfam" id="TIGR01891">
    <property type="entry name" value="amidohydrolases"/>
    <property type="match status" value="1"/>
</dbReference>
<accession>A0A0A2VMF4</accession>
<dbReference type="Gene3D" id="3.30.70.360">
    <property type="match status" value="1"/>
</dbReference>
<organism evidence="5 6">
    <name type="scientific">Beauveria bassiana D1-5</name>
    <dbReference type="NCBI Taxonomy" id="1245745"/>
    <lineage>
        <taxon>Eukaryota</taxon>
        <taxon>Fungi</taxon>
        <taxon>Dikarya</taxon>
        <taxon>Ascomycota</taxon>
        <taxon>Pezizomycotina</taxon>
        <taxon>Sordariomycetes</taxon>
        <taxon>Hypocreomycetidae</taxon>
        <taxon>Hypocreales</taxon>
        <taxon>Cordycipitaceae</taxon>
        <taxon>Beauveria</taxon>
    </lineage>
</organism>
<dbReference type="PIRSF" id="PIRSF037226">
    <property type="entry name" value="Amidohydrolase_ACY1L2_prd"/>
    <property type="match status" value="1"/>
</dbReference>
<feature type="region of interest" description="Disordered" evidence="3">
    <location>
        <begin position="360"/>
        <end position="383"/>
    </location>
</feature>